<gene>
    <name evidence="1" type="ORF">QPK29_028725</name>
</gene>
<protein>
    <submittedName>
        <fullName evidence="1">Efflux transporter outer membrane subunit</fullName>
    </submittedName>
</protein>
<evidence type="ECO:0000313" key="2">
    <source>
        <dbReference type="Proteomes" id="UP001168096"/>
    </source>
</evidence>
<comment type="caution">
    <text evidence="1">The sequence shown here is derived from an EMBL/GenBank/DDBJ whole genome shotgun (WGS) entry which is preliminary data.</text>
</comment>
<sequence>MYKRAILLAFFASLAAGCTTVGPDYAGPPHVTVPTAFKAPTTSGGYPAVSPWWSQLDDPVLNSLLDRALGTSPGLAVAQARVRQARAVFQGERANQRPKGGMTLLAAHARLPSGGDGAQASSLDLYNAGFDATWEIDLFGGRRRAAEAAEASAQAMEASLVDVHVSLAADIAQDYVNLRGCQQRIALTDAAIARQQRALELIQRRRQAGAASELDLARLQAQLEATRADAGPLVAELDAYRNALAVLLGQPPGTLDIELAQPGRVPLPPAAVAVAEPVALLRSRPDVRAAERTLAARTAQIGQAESARFPRVTFMGLIGIGGTHLSDLTRLDDFVALAAPQLSWNFLDFGRNAATIEKANALRDEAEAQYRIAVLGALRDAEDALSRFRQRRITVATRARARMAAEHTADLTRARQRAGTATLIDLLDAERTQINAEQGLALAEVALTSDFISVQKALGLGWTNSNPP</sequence>
<keyword evidence="2" id="KW-1185">Reference proteome</keyword>
<evidence type="ECO:0000313" key="1">
    <source>
        <dbReference type="EMBL" id="MFJ1471723.1"/>
    </source>
</evidence>
<dbReference type="EMBL" id="JASNRB020000026">
    <property type="protein sequence ID" value="MFJ1471723.1"/>
    <property type="molecule type" value="Genomic_DNA"/>
</dbReference>
<proteinExistence type="predicted"/>
<organism evidence="1 2">
    <name type="scientific">Massilia orientalis</name>
    <dbReference type="NCBI Taxonomy" id="3050128"/>
    <lineage>
        <taxon>Bacteria</taxon>
        <taxon>Pseudomonadati</taxon>
        <taxon>Pseudomonadota</taxon>
        <taxon>Betaproteobacteria</taxon>
        <taxon>Burkholderiales</taxon>
        <taxon>Oxalobacteraceae</taxon>
        <taxon>Telluria group</taxon>
        <taxon>Massilia</taxon>
    </lineage>
</organism>
<accession>A0ACC7MKL8</accession>
<dbReference type="Proteomes" id="UP001168096">
    <property type="component" value="Unassembled WGS sequence"/>
</dbReference>
<reference evidence="1" key="1">
    <citation type="submission" date="2024-11" db="EMBL/GenBank/DDBJ databases">
        <title>Description of Massilia orientalis sp. nov., isolated from rhizosphere soil of Ageratina adenophora.</title>
        <authorList>
            <person name="Wang Y."/>
        </authorList>
    </citation>
    <scope>NUCLEOTIDE SEQUENCE</scope>
    <source>
        <strain evidence="1">YIM B02787</strain>
    </source>
</reference>
<name>A0ACC7MKL8_9BURK</name>